<reference evidence="1" key="1">
    <citation type="submission" date="2014-09" db="EMBL/GenBank/DDBJ databases">
        <authorList>
            <person name="Magalhaes I.L.F."/>
            <person name="Oliveira U."/>
            <person name="Santos F.R."/>
            <person name="Vidigal T.H.D.A."/>
            <person name="Brescovit A.D."/>
            <person name="Santos A.J."/>
        </authorList>
    </citation>
    <scope>NUCLEOTIDE SEQUENCE</scope>
    <source>
        <tissue evidence="1">Shoot tissue taken approximately 20 cm above the soil surface</tissue>
    </source>
</reference>
<reference evidence="1" key="2">
    <citation type="journal article" date="2015" name="Data Brief">
        <title>Shoot transcriptome of the giant reed, Arundo donax.</title>
        <authorList>
            <person name="Barrero R.A."/>
            <person name="Guerrero F.D."/>
            <person name="Moolhuijzen P."/>
            <person name="Goolsby J.A."/>
            <person name="Tidwell J."/>
            <person name="Bellgard S.E."/>
            <person name="Bellgard M.I."/>
        </authorList>
    </citation>
    <scope>NUCLEOTIDE SEQUENCE</scope>
    <source>
        <tissue evidence="1">Shoot tissue taken approximately 20 cm above the soil surface</tissue>
    </source>
</reference>
<proteinExistence type="predicted"/>
<dbReference type="EMBL" id="GBRH01225244">
    <property type="protein sequence ID" value="JAD72651.1"/>
    <property type="molecule type" value="Transcribed_RNA"/>
</dbReference>
<protein>
    <submittedName>
        <fullName evidence="1">Uncharacterized protein</fullName>
    </submittedName>
</protein>
<name>A0A0A9TF07_ARUDO</name>
<dbReference type="AlphaFoldDB" id="A0A0A9TF07"/>
<accession>A0A0A9TF07</accession>
<evidence type="ECO:0000313" key="1">
    <source>
        <dbReference type="EMBL" id="JAD72651.1"/>
    </source>
</evidence>
<sequence>MAKHSAPAMTKCCRSCHTMLNGFPSRTLCSLFISRSAAIAMAKIIRKRPIPILCNCVSSAPFAKYVRVASTITLFTTRTQRVTHITSNEYKDAGGTDSEPTLVFITVPC</sequence>
<organism evidence="1">
    <name type="scientific">Arundo donax</name>
    <name type="common">Giant reed</name>
    <name type="synonym">Donax arundinaceus</name>
    <dbReference type="NCBI Taxonomy" id="35708"/>
    <lineage>
        <taxon>Eukaryota</taxon>
        <taxon>Viridiplantae</taxon>
        <taxon>Streptophyta</taxon>
        <taxon>Embryophyta</taxon>
        <taxon>Tracheophyta</taxon>
        <taxon>Spermatophyta</taxon>
        <taxon>Magnoliopsida</taxon>
        <taxon>Liliopsida</taxon>
        <taxon>Poales</taxon>
        <taxon>Poaceae</taxon>
        <taxon>PACMAD clade</taxon>
        <taxon>Arundinoideae</taxon>
        <taxon>Arundineae</taxon>
        <taxon>Arundo</taxon>
    </lineage>
</organism>